<organism evidence="4 5">
    <name type="scientific">Magnetospirillum sulfuroxidans</name>
    <dbReference type="NCBI Taxonomy" id="611300"/>
    <lineage>
        <taxon>Bacteria</taxon>
        <taxon>Pseudomonadati</taxon>
        <taxon>Pseudomonadota</taxon>
        <taxon>Alphaproteobacteria</taxon>
        <taxon>Rhodospirillales</taxon>
        <taxon>Rhodospirillaceae</taxon>
        <taxon>Magnetospirillum</taxon>
    </lineage>
</organism>
<protein>
    <submittedName>
        <fullName evidence="4">DUF4910 domain-containing protein</fullName>
    </submittedName>
</protein>
<dbReference type="Pfam" id="PF16221">
    <property type="entry name" value="HTH_47"/>
    <property type="match status" value="1"/>
</dbReference>
<dbReference type="PIRSF" id="PIRSF015244">
    <property type="entry name" value="UCP015244"/>
    <property type="match status" value="1"/>
</dbReference>
<gene>
    <name evidence="4" type="ORF">KEC16_06450</name>
</gene>
<dbReference type="Gene3D" id="3.40.630.10">
    <property type="entry name" value="Zn peptidases"/>
    <property type="match status" value="1"/>
</dbReference>
<dbReference type="Proteomes" id="UP000680714">
    <property type="component" value="Unassembled WGS sequence"/>
</dbReference>
<dbReference type="Gene3D" id="1.10.10.10">
    <property type="entry name" value="Winged helix-like DNA-binding domain superfamily/Winged helix DNA-binding domain"/>
    <property type="match status" value="1"/>
</dbReference>
<dbReference type="InterPro" id="IPR012353">
    <property type="entry name" value="UCP015244"/>
</dbReference>
<dbReference type="Pfam" id="PF09940">
    <property type="entry name" value="DUF2172"/>
    <property type="match status" value="1"/>
</dbReference>
<evidence type="ECO:0000259" key="1">
    <source>
        <dbReference type="Pfam" id="PF09940"/>
    </source>
</evidence>
<accession>A0ABS5IAB3</accession>
<dbReference type="EMBL" id="JAGTUF010000004">
    <property type="protein sequence ID" value="MBR9971347.1"/>
    <property type="molecule type" value="Genomic_DNA"/>
</dbReference>
<dbReference type="Pfam" id="PF16254">
    <property type="entry name" value="DUF4910"/>
    <property type="match status" value="1"/>
</dbReference>
<dbReference type="InterPro" id="IPR032589">
    <property type="entry name" value="DUF4910"/>
</dbReference>
<dbReference type="InterPro" id="IPR032610">
    <property type="entry name" value="DUF2172"/>
</dbReference>
<evidence type="ECO:0000313" key="5">
    <source>
        <dbReference type="Proteomes" id="UP000680714"/>
    </source>
</evidence>
<feature type="domain" description="DUF2172" evidence="1">
    <location>
        <begin position="62"/>
        <end position="152"/>
    </location>
</feature>
<feature type="domain" description="UCP01524 winged helix-turn-helix" evidence="2">
    <location>
        <begin position="352"/>
        <end position="425"/>
    </location>
</feature>
<dbReference type="InterPro" id="IPR032622">
    <property type="entry name" value="UCP01524_HTH"/>
</dbReference>
<proteinExistence type="predicted"/>
<comment type="caution">
    <text evidence="4">The sequence shown here is derived from an EMBL/GenBank/DDBJ whole genome shotgun (WGS) entry which is preliminary data.</text>
</comment>
<feature type="domain" description="DUF4910" evidence="3">
    <location>
        <begin position="11"/>
        <end position="350"/>
    </location>
</feature>
<dbReference type="InterPro" id="IPR036388">
    <property type="entry name" value="WH-like_DNA-bd_sf"/>
</dbReference>
<evidence type="ECO:0000313" key="4">
    <source>
        <dbReference type="EMBL" id="MBR9971347.1"/>
    </source>
</evidence>
<dbReference type="Gene3D" id="3.50.30.90">
    <property type="match status" value="1"/>
</dbReference>
<evidence type="ECO:0000259" key="3">
    <source>
        <dbReference type="Pfam" id="PF16254"/>
    </source>
</evidence>
<sequence>MEHLATGEEMYGWAAELFPFCRSLTGPGVRQTLDYLGRLIPGLRRYTVPSGTQVFDWTIPDEWTIRDAYIADADGHRAVDFRAQNLHVMGYSAPVDRVMDLAELQDHLYSDPDQPDSIPYVTSYYKRNWGFCLTHRQRQSLPPGLYRVVVDADLQPGVMDYADLLIPGQDSREILLSTYICHPSMANNELSGPVLAAALARWLASVPRRFSYRLVFVPETLGAIAYLSRNLTGMKQNTIAGFMLTCVGDDRAWSYLPSRQGDTLADRTARHALRHYAGAFDTYSFLQRGSDERQYCWPGIDLPVCSVMRSKYGTYPEYHSSRDDLSLICASGLSKSFDLHRRMLSIIEANRLWRTASYGEPQLGKRGLYPAISTKNSYLEAQKMVDVLAYADGGLDLIALAEAVEMDALSAAAIFDKMAAAGLVKSMDQ</sequence>
<keyword evidence="5" id="KW-1185">Reference proteome</keyword>
<dbReference type="RefSeq" id="WP_211547038.1">
    <property type="nucleotide sequence ID" value="NZ_JAGTUF010000004.1"/>
</dbReference>
<evidence type="ECO:0000259" key="2">
    <source>
        <dbReference type="Pfam" id="PF16221"/>
    </source>
</evidence>
<dbReference type="SUPFAM" id="SSF53187">
    <property type="entry name" value="Zn-dependent exopeptidases"/>
    <property type="match status" value="1"/>
</dbReference>
<name>A0ABS5IAB3_9PROT</name>
<reference evidence="4 5" key="1">
    <citation type="submission" date="2021-04" db="EMBL/GenBank/DDBJ databases">
        <title>Magnetospirillum sulfuroxidans sp. nov., a facultative chemolithoautotrophic sulfur-oxidizing alphaproteobacterium isolated from freshwater sediment and proposals for Paramagetospirillum gen. nov., and Magnetospirillaceae fam. nov.</title>
        <authorList>
            <person name="Koziaeva V."/>
            <person name="Geelhoed J.S."/>
            <person name="Sorokin D.Y."/>
            <person name="Grouzdev D.S."/>
        </authorList>
    </citation>
    <scope>NUCLEOTIDE SEQUENCE [LARGE SCALE GENOMIC DNA]</scope>
    <source>
        <strain evidence="4 5">J10</strain>
    </source>
</reference>